<dbReference type="PATRIC" id="fig|937777.3.peg.2192"/>
<sequence length="181" mass="20914">MVAKREEQRAHDEEWLSTHELKQRGWTATLVRDFLGPHDATRPNLMRLGSRRRLPPVKLYRRERVDEVESEEDFLVAQGRAMDARDRAERARASRVRAQELQIESFVNAWNPVISPVAVRRGAKHKAFAAHEELLRAVQSQASTQLAGLSRRQQLTLAQRLREKYQQALARAYPWLEAGGE</sequence>
<evidence type="ECO:0000313" key="2">
    <source>
        <dbReference type="Proteomes" id="UP000010467"/>
    </source>
</evidence>
<dbReference type="HOGENOM" id="CLU_115324_0_0_0"/>
<dbReference type="RefSeq" id="WP_015235979.1">
    <property type="nucleotide sequence ID" value="NC_019793.1"/>
</dbReference>
<protein>
    <submittedName>
        <fullName evidence="1">Uncharacterized protein</fullName>
    </submittedName>
</protein>
<dbReference type="EMBL" id="CP003382">
    <property type="protein sequence ID" value="AFZ67676.1"/>
    <property type="molecule type" value="Genomic_DNA"/>
</dbReference>
<dbReference type="Proteomes" id="UP000010467">
    <property type="component" value="Chromosome"/>
</dbReference>
<evidence type="ECO:0000313" key="1">
    <source>
        <dbReference type="EMBL" id="AFZ67676.1"/>
    </source>
</evidence>
<dbReference type="KEGG" id="dpd:Deipe_2191"/>
<dbReference type="AlphaFoldDB" id="L0A1H5"/>
<dbReference type="STRING" id="937777.Deipe_2191"/>
<proteinExistence type="predicted"/>
<keyword evidence="2" id="KW-1185">Reference proteome</keyword>
<name>L0A1H5_DEIPD</name>
<organism evidence="1 2">
    <name type="scientific">Deinococcus peraridilitoris (strain DSM 19664 / LMG 22246 / CIP 109416 / KR-200)</name>
    <dbReference type="NCBI Taxonomy" id="937777"/>
    <lineage>
        <taxon>Bacteria</taxon>
        <taxon>Thermotogati</taxon>
        <taxon>Deinococcota</taxon>
        <taxon>Deinococci</taxon>
        <taxon>Deinococcales</taxon>
        <taxon>Deinococcaceae</taxon>
        <taxon>Deinococcus</taxon>
    </lineage>
</organism>
<gene>
    <name evidence="1" type="ordered locus">Deipe_2191</name>
</gene>
<dbReference type="OrthoDB" id="74111at2"/>
<reference evidence="2" key="1">
    <citation type="submission" date="2012-03" db="EMBL/GenBank/DDBJ databases">
        <title>Complete sequence of chromosome of Deinococcus peraridilitoris DSM 19664.</title>
        <authorList>
            <person name="Lucas S."/>
            <person name="Copeland A."/>
            <person name="Lapidus A."/>
            <person name="Glavina del Rio T."/>
            <person name="Dalin E."/>
            <person name="Tice H."/>
            <person name="Bruce D."/>
            <person name="Goodwin L."/>
            <person name="Pitluck S."/>
            <person name="Peters L."/>
            <person name="Mikhailova N."/>
            <person name="Lu M."/>
            <person name="Kyrpides N."/>
            <person name="Mavromatis K."/>
            <person name="Ivanova N."/>
            <person name="Brettin T."/>
            <person name="Detter J.C."/>
            <person name="Han C."/>
            <person name="Larimer F."/>
            <person name="Land M."/>
            <person name="Hauser L."/>
            <person name="Markowitz V."/>
            <person name="Cheng J.-F."/>
            <person name="Hugenholtz P."/>
            <person name="Woyke T."/>
            <person name="Wu D."/>
            <person name="Pukall R."/>
            <person name="Steenblock K."/>
            <person name="Brambilla E."/>
            <person name="Klenk H.-P."/>
            <person name="Eisen J.A."/>
        </authorList>
    </citation>
    <scope>NUCLEOTIDE SEQUENCE [LARGE SCALE GENOMIC DNA]</scope>
    <source>
        <strain evidence="2">DSM 19664 / LMG 22246 / CIP 109416 / KR-200</strain>
    </source>
</reference>
<accession>L0A1H5</accession>